<reference evidence="3" key="1">
    <citation type="submission" date="2021-03" db="EMBL/GenBank/DDBJ databases">
        <title>Fibrella sp. HMF5335 genome sequencing and assembly.</title>
        <authorList>
            <person name="Kang H."/>
            <person name="Kim H."/>
            <person name="Bae S."/>
            <person name="Joh K."/>
        </authorList>
    </citation>
    <scope>NUCLEOTIDE SEQUENCE</scope>
    <source>
        <strain evidence="3">HMF5335</strain>
    </source>
</reference>
<protein>
    <submittedName>
        <fullName evidence="3">Relaxase/mobilization nuclease domain-containing protein</fullName>
    </submittedName>
</protein>
<dbReference type="InterPro" id="IPR005094">
    <property type="entry name" value="Endonuclease_MobA/VirD2"/>
</dbReference>
<feature type="region of interest" description="Disordered" evidence="1">
    <location>
        <begin position="279"/>
        <end position="315"/>
    </location>
</feature>
<evidence type="ECO:0000313" key="3">
    <source>
        <dbReference type="EMBL" id="MBO0940059.1"/>
    </source>
</evidence>
<dbReference type="Proteomes" id="UP000664034">
    <property type="component" value="Unassembled WGS sequence"/>
</dbReference>
<feature type="compositionally biased region" description="Basic and acidic residues" evidence="1">
    <location>
        <begin position="284"/>
        <end position="306"/>
    </location>
</feature>
<dbReference type="EMBL" id="JAFMYV010000023">
    <property type="protein sequence ID" value="MBO0940059.1"/>
    <property type="molecule type" value="Genomic_DNA"/>
</dbReference>
<evidence type="ECO:0000256" key="1">
    <source>
        <dbReference type="SAM" id="MobiDB-lite"/>
    </source>
</evidence>
<name>A0A939K609_9BACT</name>
<dbReference type="AlphaFoldDB" id="A0A939K609"/>
<organism evidence="3 4">
    <name type="scientific">Fibrella rubiginis</name>
    <dbReference type="NCBI Taxonomy" id="2817060"/>
    <lineage>
        <taxon>Bacteria</taxon>
        <taxon>Pseudomonadati</taxon>
        <taxon>Bacteroidota</taxon>
        <taxon>Cytophagia</taxon>
        <taxon>Cytophagales</taxon>
        <taxon>Spirosomataceae</taxon>
        <taxon>Fibrella</taxon>
    </lineage>
</organism>
<proteinExistence type="predicted"/>
<gene>
    <name evidence="3" type="ORF">J2I47_26175</name>
</gene>
<dbReference type="Pfam" id="PF03432">
    <property type="entry name" value="Relaxase"/>
    <property type="match status" value="1"/>
</dbReference>
<sequence length="315" mass="35337">MIAKTSIGRSFGSALEYGAGLKEGKENKPSQLLGASNLGARDPQGMAAEMMAVADSSRCQSPVWHTSLNWPKGEAVQKEQLLRAASEYCRQIGADPTRHQVVIYQHHDRPHTHIHIYINRVPMDGGPALDTSHNYARNVKVCQAITEQLGMSKLPEQRQSLNDHDSHKQSIREYVQETLQTTLTNPQITTVEQLGEQLRLKGVESQFKHDSKGVLVGCSFRYDQTAVKGTEVGHKAKQIGQQLSINQQEQSQSQTAWDALFKSYTAATEKDRWNELTTSYQQTKSEEMKQSIAKQEKSPEIEEKQQRKPKQGLGL</sequence>
<evidence type="ECO:0000259" key="2">
    <source>
        <dbReference type="Pfam" id="PF03432"/>
    </source>
</evidence>
<keyword evidence="4" id="KW-1185">Reference proteome</keyword>
<comment type="caution">
    <text evidence="3">The sequence shown here is derived from an EMBL/GenBank/DDBJ whole genome shotgun (WGS) entry which is preliminary data.</text>
</comment>
<feature type="domain" description="MobA/VirD2-like nuclease" evidence="2">
    <location>
        <begin position="26"/>
        <end position="150"/>
    </location>
</feature>
<evidence type="ECO:0000313" key="4">
    <source>
        <dbReference type="Proteomes" id="UP000664034"/>
    </source>
</evidence>
<accession>A0A939K609</accession>
<dbReference type="RefSeq" id="WP_207367589.1">
    <property type="nucleotide sequence ID" value="NZ_JAFMYV010000023.1"/>
</dbReference>